<dbReference type="Proteomes" id="UP001634393">
    <property type="component" value="Unassembled WGS sequence"/>
</dbReference>
<keyword evidence="2" id="KW-1185">Reference proteome</keyword>
<dbReference type="AlphaFoldDB" id="A0ABD3RJE7"/>
<gene>
    <name evidence="1" type="ORF">ACJIZ3_014308</name>
</gene>
<accession>A0ABD3RJE7</accession>
<evidence type="ECO:0000313" key="1">
    <source>
        <dbReference type="EMBL" id="KAL3813040.1"/>
    </source>
</evidence>
<evidence type="ECO:0000313" key="2">
    <source>
        <dbReference type="Proteomes" id="UP001634393"/>
    </source>
</evidence>
<organism evidence="1 2">
    <name type="scientific">Penstemon smallii</name>
    <dbReference type="NCBI Taxonomy" id="265156"/>
    <lineage>
        <taxon>Eukaryota</taxon>
        <taxon>Viridiplantae</taxon>
        <taxon>Streptophyta</taxon>
        <taxon>Embryophyta</taxon>
        <taxon>Tracheophyta</taxon>
        <taxon>Spermatophyta</taxon>
        <taxon>Magnoliopsida</taxon>
        <taxon>eudicotyledons</taxon>
        <taxon>Gunneridae</taxon>
        <taxon>Pentapetalae</taxon>
        <taxon>asterids</taxon>
        <taxon>lamiids</taxon>
        <taxon>Lamiales</taxon>
        <taxon>Plantaginaceae</taxon>
        <taxon>Cheloneae</taxon>
        <taxon>Penstemon</taxon>
    </lineage>
</organism>
<proteinExistence type="predicted"/>
<comment type="caution">
    <text evidence="1">The sequence shown here is derived from an EMBL/GenBank/DDBJ whole genome shotgun (WGS) entry which is preliminary data.</text>
</comment>
<protein>
    <submittedName>
        <fullName evidence="1">Uncharacterized protein</fullName>
    </submittedName>
</protein>
<reference evidence="1 2" key="1">
    <citation type="submission" date="2024-12" db="EMBL/GenBank/DDBJ databases">
        <title>The unique morphological basis and parallel evolutionary history of personate flowers in Penstemon.</title>
        <authorList>
            <person name="Depatie T.H."/>
            <person name="Wessinger C.A."/>
        </authorList>
    </citation>
    <scope>NUCLEOTIDE SEQUENCE [LARGE SCALE GENOMIC DNA]</scope>
    <source>
        <strain evidence="1">WTNN_2</strain>
        <tissue evidence="1">Leaf</tissue>
    </source>
</reference>
<dbReference type="EMBL" id="JBJXBP010000008">
    <property type="protein sequence ID" value="KAL3813040.1"/>
    <property type="molecule type" value="Genomic_DNA"/>
</dbReference>
<name>A0ABD3RJE7_9LAMI</name>
<sequence>MNHDGEAWRLYVDSADKWIVLQLPCGASWWADSIRRRMC</sequence>